<accession>A0A5M6CDT4</accession>
<dbReference type="InterPro" id="IPR009057">
    <property type="entry name" value="Homeodomain-like_sf"/>
</dbReference>
<dbReference type="Proteomes" id="UP000325141">
    <property type="component" value="Unassembled WGS sequence"/>
</dbReference>
<comment type="caution">
    <text evidence="1">The sequence shown here is derived from an EMBL/GenBank/DDBJ whole genome shotgun (WGS) entry which is preliminary data.</text>
</comment>
<reference evidence="1 2" key="1">
    <citation type="submission" date="2019-09" db="EMBL/GenBank/DDBJ databases">
        <title>Genome sequence and assembly of Flavobacterium sp.</title>
        <authorList>
            <person name="Chhetri G."/>
        </authorList>
    </citation>
    <scope>NUCLEOTIDE SEQUENCE [LARGE SCALE GENOMIC DNA]</scope>
    <source>
        <strain evidence="1 2">SNL9</strain>
    </source>
</reference>
<dbReference type="SUPFAM" id="SSF46689">
    <property type="entry name" value="Homeodomain-like"/>
    <property type="match status" value="1"/>
</dbReference>
<keyword evidence="2" id="KW-1185">Reference proteome</keyword>
<gene>
    <name evidence="1" type="ORF">F0460_15860</name>
</gene>
<evidence type="ECO:0000313" key="1">
    <source>
        <dbReference type="EMBL" id="KAA5531615.1"/>
    </source>
</evidence>
<dbReference type="Gene3D" id="1.10.10.60">
    <property type="entry name" value="Homeodomain-like"/>
    <property type="match status" value="1"/>
</dbReference>
<evidence type="ECO:0000313" key="2">
    <source>
        <dbReference type="Proteomes" id="UP000325141"/>
    </source>
</evidence>
<dbReference type="EMBL" id="VWSG01000022">
    <property type="protein sequence ID" value="KAA5531615.1"/>
    <property type="molecule type" value="Genomic_DNA"/>
</dbReference>
<protein>
    <submittedName>
        <fullName evidence="1">Transposase</fullName>
    </submittedName>
</protein>
<organism evidence="1 2">
    <name type="scientific">Paenimyroides baculatum</name>
    <dbReference type="NCBI Taxonomy" id="2608000"/>
    <lineage>
        <taxon>Bacteria</taxon>
        <taxon>Pseudomonadati</taxon>
        <taxon>Bacteroidota</taxon>
        <taxon>Flavobacteriia</taxon>
        <taxon>Flavobacteriales</taxon>
        <taxon>Flavobacteriaceae</taxon>
        <taxon>Paenimyroides</taxon>
    </lineage>
</organism>
<dbReference type="AlphaFoldDB" id="A0A5M6CDT4"/>
<dbReference type="RefSeq" id="WP_150015053.1">
    <property type="nucleotide sequence ID" value="NZ_VWSG01000022.1"/>
</dbReference>
<name>A0A5M6CDT4_9FLAO</name>
<proteinExistence type="predicted"/>
<sequence>MQFNYKEIYIGKLIKDRVTELEMASERIVDFLQIDELELELLYSAKSLDSVMLLKCCKLLEYDFFRIYSHHLTLYTSAGNNNPKSVNGKLKSSLPSFKKSLYTPEIIEFIIEIIGSGEKSAAEVIKEYRIPKTTLHRWLRKHQKIDI</sequence>